<gene>
    <name evidence="2" type="ORF">SGQ83_03975</name>
</gene>
<dbReference type="EMBL" id="JAWXVI010000002">
    <property type="protein sequence ID" value="MDX6188497.1"/>
    <property type="molecule type" value="Genomic_DNA"/>
</dbReference>
<reference evidence="2 3" key="1">
    <citation type="submission" date="2023-11" db="EMBL/GenBank/DDBJ databases">
        <title>Unpublished Manusciprt.</title>
        <authorList>
            <person name="Saticioglu I.B."/>
            <person name="Ay H."/>
            <person name="Ajmi N."/>
            <person name="Altun S."/>
            <person name="Duman M."/>
        </authorList>
    </citation>
    <scope>NUCLEOTIDE SEQUENCE [LARGE SCALE GENOMIC DNA]</scope>
    <source>
        <strain evidence="2 3">Fl-318</strain>
    </source>
</reference>
<feature type="chain" id="PRO_5046472280" description="Lipoprotein" evidence="1">
    <location>
        <begin position="22"/>
        <end position="173"/>
    </location>
</feature>
<proteinExistence type="predicted"/>
<protein>
    <recommendedName>
        <fullName evidence="4">Lipoprotein</fullName>
    </recommendedName>
</protein>
<evidence type="ECO:0008006" key="4">
    <source>
        <dbReference type="Google" id="ProtNLM"/>
    </source>
</evidence>
<accession>A0ABU4R7D2</accession>
<dbReference type="Proteomes" id="UP001273350">
    <property type="component" value="Unassembled WGS sequence"/>
</dbReference>
<evidence type="ECO:0000256" key="1">
    <source>
        <dbReference type="SAM" id="SignalP"/>
    </source>
</evidence>
<name>A0ABU4R7D2_9FLAO</name>
<keyword evidence="1" id="KW-0732">Signal</keyword>
<dbReference type="PROSITE" id="PS51257">
    <property type="entry name" value="PROKAR_LIPOPROTEIN"/>
    <property type="match status" value="1"/>
</dbReference>
<comment type="caution">
    <text evidence="2">The sequence shown here is derived from an EMBL/GenBank/DDBJ whole genome shotgun (WGS) entry which is preliminary data.</text>
</comment>
<feature type="signal peptide" evidence="1">
    <location>
        <begin position="1"/>
        <end position="21"/>
    </location>
</feature>
<evidence type="ECO:0000313" key="3">
    <source>
        <dbReference type="Proteomes" id="UP001273350"/>
    </source>
</evidence>
<dbReference type="RefSeq" id="WP_230005021.1">
    <property type="nucleotide sequence ID" value="NZ_CP087134.1"/>
</dbReference>
<organism evidence="2 3">
    <name type="scientific">Flavobacterium cupriresistens</name>
    <dbReference type="NCBI Taxonomy" id="2893885"/>
    <lineage>
        <taxon>Bacteria</taxon>
        <taxon>Pseudomonadati</taxon>
        <taxon>Bacteroidota</taxon>
        <taxon>Flavobacteriia</taxon>
        <taxon>Flavobacteriales</taxon>
        <taxon>Flavobacteriaceae</taxon>
        <taxon>Flavobacterium</taxon>
    </lineage>
</organism>
<evidence type="ECO:0000313" key="2">
    <source>
        <dbReference type="EMBL" id="MDX6188497.1"/>
    </source>
</evidence>
<sequence>MVRLFYLIILCVILSCSSGHNDKYGIYIPNNPNYTLKGKKGDKIPKELDTINVYEFYGYYSNNNLIEDEAADGWKGYKKFISNGRVYSFGTAKLEEKSLDPNYANKGYYIYNEKNKEIKHEVFTNGNGGQFVILKYKLSKEGDTLTSLENGKKNHVYIRFIIPKEWKKYKINW</sequence>
<keyword evidence="3" id="KW-1185">Reference proteome</keyword>